<dbReference type="NCBIfam" id="TIGR00756">
    <property type="entry name" value="PPR"/>
    <property type="match status" value="1"/>
</dbReference>
<dbReference type="Gene3D" id="1.25.40.10">
    <property type="entry name" value="Tetratricopeptide repeat domain"/>
    <property type="match status" value="1"/>
</dbReference>
<dbReference type="Proteomes" id="UP000631181">
    <property type="component" value="Unassembled WGS sequence"/>
</dbReference>
<accession>A0A8J8VYX9</accession>
<dbReference type="InterPro" id="IPR002885">
    <property type="entry name" value="PPR_rpt"/>
</dbReference>
<evidence type="ECO:0000313" key="3">
    <source>
        <dbReference type="EMBL" id="KAF7713028.1"/>
    </source>
</evidence>
<reference evidence="3" key="1">
    <citation type="journal article" date="2020" name="Front. Microbiol.">
        <title>Gene regulatory networks of Penicillium echinulatum 2HH and Penicillium oxalicum 114-2 inferred by a computational biology approach.</title>
        <authorList>
            <person name="Lenz A.R."/>
            <person name="Galan-Vasquez E."/>
            <person name="Balbinot E."/>
            <person name="De Abreu F.P."/>
            <person name="De Oliveira N.S."/>
            <person name="Da Rosa L.O."/>
            <person name="De Avila E Silva S."/>
            <person name="Camassola M."/>
            <person name="Dillon A.J.P."/>
            <person name="Perez-Rueda E."/>
        </authorList>
    </citation>
    <scope>NUCLEOTIDE SEQUENCE</scope>
    <source>
        <strain evidence="3">S1M29</strain>
    </source>
</reference>
<evidence type="ECO:0008006" key="5">
    <source>
        <dbReference type="Google" id="ProtNLM"/>
    </source>
</evidence>
<protein>
    <recommendedName>
        <fullName evidence="5">Pentatricopeptide repeat protein</fullName>
    </recommendedName>
</protein>
<dbReference type="Pfam" id="PF01535">
    <property type="entry name" value="PPR"/>
    <property type="match status" value="1"/>
</dbReference>
<feature type="repeat" description="PPR" evidence="1">
    <location>
        <begin position="356"/>
        <end position="391"/>
    </location>
</feature>
<dbReference type="OrthoDB" id="3026777at2759"/>
<dbReference type="GO" id="GO:0003729">
    <property type="term" value="F:mRNA binding"/>
    <property type="evidence" value="ECO:0007669"/>
    <property type="project" value="TreeGrafter"/>
</dbReference>
<dbReference type="InterPro" id="IPR011990">
    <property type="entry name" value="TPR-like_helical_dom_sf"/>
</dbReference>
<dbReference type="EMBL" id="WIWV01000137">
    <property type="protein sequence ID" value="KAF7713028.1"/>
    <property type="molecule type" value="Genomic_DNA"/>
</dbReference>
<feature type="region of interest" description="Disordered" evidence="2">
    <location>
        <begin position="97"/>
        <end position="144"/>
    </location>
</feature>
<name>A0A8J8VYX9_9EURO</name>
<proteinExistence type="predicted"/>
<dbReference type="PANTHER" id="PTHR47938">
    <property type="entry name" value="RESPIRATORY COMPLEX I CHAPERONE (CIA84), PUTATIVE (AFU_ORTHOLOGUE AFUA_2G06020)-RELATED"/>
    <property type="match status" value="1"/>
</dbReference>
<keyword evidence="4" id="KW-1185">Reference proteome</keyword>
<dbReference type="PROSITE" id="PS51375">
    <property type="entry name" value="PPR"/>
    <property type="match status" value="1"/>
</dbReference>
<feature type="region of interest" description="Disordered" evidence="2">
    <location>
        <begin position="913"/>
        <end position="932"/>
    </location>
</feature>
<comment type="caution">
    <text evidence="3">The sequence shown here is derived from an EMBL/GenBank/DDBJ whole genome shotgun (WGS) entry which is preliminary data.</text>
</comment>
<gene>
    <name evidence="3" type="ORF">PECM_001718</name>
</gene>
<evidence type="ECO:0000313" key="4">
    <source>
        <dbReference type="Proteomes" id="UP000631181"/>
    </source>
</evidence>
<evidence type="ECO:0000256" key="2">
    <source>
        <dbReference type="SAM" id="MobiDB-lite"/>
    </source>
</evidence>
<dbReference type="PANTHER" id="PTHR47938:SF35">
    <property type="entry name" value="PENTATRICOPEPTIDE REPEAT-CONTAINING PROTEIN 4, MITOCHONDRIAL-RELATED"/>
    <property type="match status" value="1"/>
</dbReference>
<organism evidence="3 4">
    <name type="scientific">Penicillium ucsense</name>
    <dbReference type="NCBI Taxonomy" id="2839758"/>
    <lineage>
        <taxon>Eukaryota</taxon>
        <taxon>Fungi</taxon>
        <taxon>Dikarya</taxon>
        <taxon>Ascomycota</taxon>
        <taxon>Pezizomycotina</taxon>
        <taxon>Eurotiomycetes</taxon>
        <taxon>Eurotiomycetidae</taxon>
        <taxon>Eurotiales</taxon>
        <taxon>Aspergillaceae</taxon>
        <taxon>Penicillium</taxon>
    </lineage>
</organism>
<feature type="compositionally biased region" description="Polar residues" evidence="2">
    <location>
        <begin position="114"/>
        <end position="123"/>
    </location>
</feature>
<sequence>MFTNAANTTPAVPSRNALRVLRQLAFAGSTVGSFCGVAVITYDVHRRVRVAEQIIENKRTLHTSAPNYDATASAQRLALMMEAAEAGDFMGLASMKRKKGSSPIDTDSALGDPNETSTPSQSRARPPPRWFQAGRKHRSAPPPVLDTATEMRLRAENRLALAREAREAETARSVGEMPLEDRIRDLIHANREIEAAQVFVDNVEAVKGTKMSSERRDLLRQLFAANCMKGNIFIARSLFRHMEKLSEVDSEVWSTMMHLLAKEGHIESVGAIFEKHHARLTVPHHLLEVIVRSLLESRRLTAAKYLFYARIKHDENGGLCGAYLDGLWRKTRKIELLKAEFRKIITALAELDRHPSEKVFNPMIKAYIESGNFEAAEGLVLAMPSEFGVKPGCRTLGLVLYGKALQCNWEGVMDGMYEMHELGFTKDKKSFALVFDRVFLEYYPTHTGSEVFDFLISCINQFHIRPDKILHRHIIEALVERCDPSCVRAVGEMAEKQNWNTGLEQYELVKTLEARRVAMQDTPVGIWRMLQAAKQQYGSIASNRRFMGTDADKFSLRDHVLQPIHRGADQTFPESMKNLVGSRSLNTYMALSKRQEHNIHAGHFARALAAFQKASKAGHPIKPINIQLAVISVLLDRGMSGLRDAQKLIKSEWSYWARLPKTQFTAKYPRFVPIFFQQILQIEQRQTSESTLLNMAIFEFYKICDETPMFNVKHHLSTSLARRLIKNGQSHSAIGVFSAIYMSTWRKSHGFDQVQLKLFMRASAMTGHLRGVWWCMMTVLSRQEPVLRDFVVEVKRLLPLLEAQSPERDSTSQQAHNLRQLREILDALEAKAAGQPDWKDVSVNPRLKDQQRATLLNPIDHKLDWLPSGSVEEMVRAFDEEMEMDFLQKRVQVDFSTLQSSWDEGRMVSERLVPPEDAGYPAVAPKRESAVA</sequence>
<evidence type="ECO:0000256" key="1">
    <source>
        <dbReference type="PROSITE-ProRule" id="PRU00708"/>
    </source>
</evidence>
<dbReference type="AlphaFoldDB" id="A0A8J8VYX9"/>